<dbReference type="Proteomes" id="UP001620626">
    <property type="component" value="Unassembled WGS sequence"/>
</dbReference>
<name>A0ABD2ICE5_9BILA</name>
<dbReference type="InterPro" id="IPR013083">
    <property type="entry name" value="Znf_RING/FYVE/PHD"/>
</dbReference>
<evidence type="ECO:0000256" key="4">
    <source>
        <dbReference type="PROSITE-ProRule" id="PRU00175"/>
    </source>
</evidence>
<keyword evidence="3" id="KW-0862">Zinc</keyword>
<comment type="caution">
    <text evidence="6">The sequence shown here is derived from an EMBL/GenBank/DDBJ whole genome shotgun (WGS) entry which is preliminary data.</text>
</comment>
<evidence type="ECO:0000313" key="7">
    <source>
        <dbReference type="Proteomes" id="UP001620626"/>
    </source>
</evidence>
<evidence type="ECO:0000256" key="1">
    <source>
        <dbReference type="ARBA" id="ARBA00022723"/>
    </source>
</evidence>
<keyword evidence="1" id="KW-0479">Metal-binding</keyword>
<evidence type="ECO:0000313" key="6">
    <source>
        <dbReference type="EMBL" id="KAL3077959.1"/>
    </source>
</evidence>
<dbReference type="GO" id="GO:0008270">
    <property type="term" value="F:zinc ion binding"/>
    <property type="evidence" value="ECO:0007669"/>
    <property type="project" value="UniProtKB-KW"/>
</dbReference>
<organism evidence="6 7">
    <name type="scientific">Heterodera trifolii</name>
    <dbReference type="NCBI Taxonomy" id="157864"/>
    <lineage>
        <taxon>Eukaryota</taxon>
        <taxon>Metazoa</taxon>
        <taxon>Ecdysozoa</taxon>
        <taxon>Nematoda</taxon>
        <taxon>Chromadorea</taxon>
        <taxon>Rhabditida</taxon>
        <taxon>Tylenchina</taxon>
        <taxon>Tylenchomorpha</taxon>
        <taxon>Tylenchoidea</taxon>
        <taxon>Heteroderidae</taxon>
        <taxon>Heteroderinae</taxon>
        <taxon>Heterodera</taxon>
    </lineage>
</organism>
<dbReference type="PROSITE" id="PS50089">
    <property type="entry name" value="ZF_RING_2"/>
    <property type="match status" value="1"/>
</dbReference>
<dbReference type="Pfam" id="PF13639">
    <property type="entry name" value="zf-RING_2"/>
    <property type="match status" value="1"/>
</dbReference>
<evidence type="ECO:0000259" key="5">
    <source>
        <dbReference type="PROSITE" id="PS50089"/>
    </source>
</evidence>
<accession>A0ABD2ICE5</accession>
<feature type="domain" description="RING-type" evidence="5">
    <location>
        <begin position="79"/>
        <end position="119"/>
    </location>
</feature>
<dbReference type="Gene3D" id="3.30.40.10">
    <property type="entry name" value="Zinc/RING finger domain, C3HC4 (zinc finger)"/>
    <property type="match status" value="1"/>
</dbReference>
<dbReference type="InterPro" id="IPR001841">
    <property type="entry name" value="Znf_RING"/>
</dbReference>
<dbReference type="SMART" id="SM00184">
    <property type="entry name" value="RING"/>
    <property type="match status" value="1"/>
</dbReference>
<dbReference type="EMBL" id="JBICBT010001215">
    <property type="protein sequence ID" value="KAL3077959.1"/>
    <property type="molecule type" value="Genomic_DNA"/>
</dbReference>
<evidence type="ECO:0000256" key="2">
    <source>
        <dbReference type="ARBA" id="ARBA00022771"/>
    </source>
</evidence>
<proteinExistence type="predicted"/>
<gene>
    <name evidence="6" type="ORF">niasHT_033177</name>
</gene>
<dbReference type="AlphaFoldDB" id="A0ABD2ICE5"/>
<dbReference type="PANTHER" id="PTHR15710">
    <property type="entry name" value="E3 UBIQUITIN-PROTEIN LIGASE PRAJA"/>
    <property type="match status" value="1"/>
</dbReference>
<dbReference type="SUPFAM" id="SSF57850">
    <property type="entry name" value="RING/U-box"/>
    <property type="match status" value="1"/>
</dbReference>
<sequence length="135" mass="15412">MNYSEYKDFLSPSQIPSSPTVPFSKAPSHNVTHIITRMTTPSNAARARSAKAKLRDAKLRRAAVGRAGYSLKIMRGERCAICMRNLTAITRTTLGCTHPFHQRCLYRWLRDHTSCPVCRYNFTRTIPRSERSQPL</sequence>
<keyword evidence="7" id="KW-1185">Reference proteome</keyword>
<keyword evidence="2 4" id="KW-0863">Zinc-finger</keyword>
<reference evidence="6 7" key="1">
    <citation type="submission" date="2024-10" db="EMBL/GenBank/DDBJ databases">
        <authorList>
            <person name="Kim D."/>
        </authorList>
    </citation>
    <scope>NUCLEOTIDE SEQUENCE [LARGE SCALE GENOMIC DNA]</scope>
    <source>
        <strain evidence="6">BH-2024</strain>
    </source>
</reference>
<evidence type="ECO:0000256" key="3">
    <source>
        <dbReference type="ARBA" id="ARBA00022833"/>
    </source>
</evidence>
<protein>
    <recommendedName>
        <fullName evidence="5">RING-type domain-containing protein</fullName>
    </recommendedName>
</protein>